<dbReference type="EMBL" id="GECU01002524">
    <property type="protein sequence ID" value="JAT05183.1"/>
    <property type="molecule type" value="Transcribed_RNA"/>
</dbReference>
<feature type="region of interest" description="Disordered" evidence="1">
    <location>
        <begin position="91"/>
        <end position="116"/>
    </location>
</feature>
<organism evidence="2">
    <name type="scientific">Homalodisca liturata</name>
    <dbReference type="NCBI Taxonomy" id="320908"/>
    <lineage>
        <taxon>Eukaryota</taxon>
        <taxon>Metazoa</taxon>
        <taxon>Ecdysozoa</taxon>
        <taxon>Arthropoda</taxon>
        <taxon>Hexapoda</taxon>
        <taxon>Insecta</taxon>
        <taxon>Pterygota</taxon>
        <taxon>Neoptera</taxon>
        <taxon>Paraneoptera</taxon>
        <taxon>Hemiptera</taxon>
        <taxon>Auchenorrhyncha</taxon>
        <taxon>Membracoidea</taxon>
        <taxon>Cicadellidae</taxon>
        <taxon>Cicadellinae</taxon>
        <taxon>Proconiini</taxon>
        <taxon>Homalodisca</taxon>
    </lineage>
</organism>
<evidence type="ECO:0000313" key="2">
    <source>
        <dbReference type="EMBL" id="JAT05183.1"/>
    </source>
</evidence>
<proteinExistence type="predicted"/>
<accession>A0A1B6K153</accession>
<feature type="non-terminal residue" evidence="2">
    <location>
        <position position="116"/>
    </location>
</feature>
<gene>
    <name evidence="2" type="ORF">g.52762</name>
</gene>
<feature type="non-terminal residue" evidence="2">
    <location>
        <position position="1"/>
    </location>
</feature>
<protein>
    <submittedName>
        <fullName evidence="2">Uncharacterized protein</fullName>
    </submittedName>
</protein>
<reference evidence="2" key="1">
    <citation type="submission" date="2015-11" db="EMBL/GenBank/DDBJ databases">
        <title>De novo transcriptome assembly of four potential Pierce s Disease insect vectors from Arizona vineyards.</title>
        <authorList>
            <person name="Tassone E.E."/>
        </authorList>
    </citation>
    <scope>NUCLEOTIDE SEQUENCE</scope>
</reference>
<dbReference type="AlphaFoldDB" id="A0A1B6K153"/>
<sequence length="116" mass="12692">SDVIAHADVGEEHDNGCDITPSQAFTVISICLKQLRNVLTNTREGWRKVIEGQIAVARLQSVMLLNEISPYIAKPMDKSQAVCISNGTFSWDTPPPTTSHTKVKNGKKVSNKLLST</sequence>
<evidence type="ECO:0000256" key="1">
    <source>
        <dbReference type="SAM" id="MobiDB-lite"/>
    </source>
</evidence>
<name>A0A1B6K153_9HEMI</name>
<feature type="compositionally biased region" description="Basic residues" evidence="1">
    <location>
        <begin position="101"/>
        <end position="110"/>
    </location>
</feature>